<name>A0A0C3P033_PISTI</name>
<reference evidence="1 2" key="1">
    <citation type="submission" date="2014-04" db="EMBL/GenBank/DDBJ databases">
        <authorList>
            <consortium name="DOE Joint Genome Institute"/>
            <person name="Kuo A."/>
            <person name="Kohler A."/>
            <person name="Costa M.D."/>
            <person name="Nagy L.G."/>
            <person name="Floudas D."/>
            <person name="Copeland A."/>
            <person name="Barry K.W."/>
            <person name="Cichocki N."/>
            <person name="Veneault-Fourrey C."/>
            <person name="LaButti K."/>
            <person name="Lindquist E.A."/>
            <person name="Lipzen A."/>
            <person name="Lundell T."/>
            <person name="Morin E."/>
            <person name="Murat C."/>
            <person name="Sun H."/>
            <person name="Tunlid A."/>
            <person name="Henrissat B."/>
            <person name="Grigoriev I.V."/>
            <person name="Hibbett D.S."/>
            <person name="Martin F."/>
            <person name="Nordberg H.P."/>
            <person name="Cantor M.N."/>
            <person name="Hua S.X."/>
        </authorList>
    </citation>
    <scope>NUCLEOTIDE SEQUENCE [LARGE SCALE GENOMIC DNA]</scope>
    <source>
        <strain evidence="1 2">Marx 270</strain>
    </source>
</reference>
<dbReference type="AlphaFoldDB" id="A0A0C3P033"/>
<dbReference type="OrthoDB" id="3362711at2759"/>
<feature type="non-terminal residue" evidence="1">
    <location>
        <position position="122"/>
    </location>
</feature>
<keyword evidence="2" id="KW-1185">Reference proteome</keyword>
<accession>A0A0C3P033</accession>
<dbReference type="Proteomes" id="UP000054217">
    <property type="component" value="Unassembled WGS sequence"/>
</dbReference>
<evidence type="ECO:0000313" key="1">
    <source>
        <dbReference type="EMBL" id="KIO06470.1"/>
    </source>
</evidence>
<dbReference type="STRING" id="870435.A0A0C3P033"/>
<organism evidence="1 2">
    <name type="scientific">Pisolithus tinctorius Marx 270</name>
    <dbReference type="NCBI Taxonomy" id="870435"/>
    <lineage>
        <taxon>Eukaryota</taxon>
        <taxon>Fungi</taxon>
        <taxon>Dikarya</taxon>
        <taxon>Basidiomycota</taxon>
        <taxon>Agaricomycotina</taxon>
        <taxon>Agaricomycetes</taxon>
        <taxon>Agaricomycetidae</taxon>
        <taxon>Boletales</taxon>
        <taxon>Sclerodermatineae</taxon>
        <taxon>Pisolithaceae</taxon>
        <taxon>Pisolithus</taxon>
    </lineage>
</organism>
<gene>
    <name evidence="1" type="ORF">M404DRAFT_117429</name>
</gene>
<reference evidence="2" key="2">
    <citation type="submission" date="2015-01" db="EMBL/GenBank/DDBJ databases">
        <title>Evolutionary Origins and Diversification of the Mycorrhizal Mutualists.</title>
        <authorList>
            <consortium name="DOE Joint Genome Institute"/>
            <consortium name="Mycorrhizal Genomics Consortium"/>
            <person name="Kohler A."/>
            <person name="Kuo A."/>
            <person name="Nagy L.G."/>
            <person name="Floudas D."/>
            <person name="Copeland A."/>
            <person name="Barry K.W."/>
            <person name="Cichocki N."/>
            <person name="Veneault-Fourrey C."/>
            <person name="LaButti K."/>
            <person name="Lindquist E.A."/>
            <person name="Lipzen A."/>
            <person name="Lundell T."/>
            <person name="Morin E."/>
            <person name="Murat C."/>
            <person name="Riley R."/>
            <person name="Ohm R."/>
            <person name="Sun H."/>
            <person name="Tunlid A."/>
            <person name="Henrissat B."/>
            <person name="Grigoriev I.V."/>
            <person name="Hibbett D.S."/>
            <person name="Martin F."/>
        </authorList>
    </citation>
    <scope>NUCLEOTIDE SEQUENCE [LARGE SCALE GENOMIC DNA]</scope>
    <source>
        <strain evidence="2">Marx 270</strain>
    </source>
</reference>
<dbReference type="HOGENOM" id="CLU_115535_1_0_1"/>
<evidence type="ECO:0000313" key="2">
    <source>
        <dbReference type="Proteomes" id="UP000054217"/>
    </source>
</evidence>
<protein>
    <submittedName>
        <fullName evidence="1">Uncharacterized protein</fullName>
    </submittedName>
</protein>
<proteinExistence type="predicted"/>
<feature type="non-terminal residue" evidence="1">
    <location>
        <position position="1"/>
    </location>
</feature>
<dbReference type="EMBL" id="KN831963">
    <property type="protein sequence ID" value="KIO06470.1"/>
    <property type="molecule type" value="Genomic_DNA"/>
</dbReference>
<dbReference type="InParanoid" id="A0A0C3P033"/>
<sequence length="122" mass="12761">VAQYSNVVCSASYTWASNSLNQNPCIVASYLESQCDRGGFTVAALSPNAYYIGPNVTESNACECNAVVYSLVCACAACQGAKFVSWPSWTTNCGSNTSDSLPSPPPLGTVVPSWAYLNIGVS</sequence>